<dbReference type="PANTHER" id="PTHR34825">
    <property type="entry name" value="CONSERVED PROTEIN, WITH A WEAK D-GALACTARATE DEHYDRATASE/ALTRONATE HYDROLASE DOMAIN"/>
    <property type="match status" value="1"/>
</dbReference>
<evidence type="ECO:0000313" key="3">
    <source>
        <dbReference type="Proteomes" id="UP000515856"/>
    </source>
</evidence>
<dbReference type="InterPro" id="IPR018631">
    <property type="entry name" value="AAA-ATPase-like_dom"/>
</dbReference>
<dbReference type="EMBL" id="CP060636">
    <property type="protein sequence ID" value="QNM11877.1"/>
    <property type="molecule type" value="Genomic_DNA"/>
</dbReference>
<dbReference type="Pfam" id="PF09820">
    <property type="entry name" value="AAA-ATPase_like"/>
    <property type="match status" value="1"/>
</dbReference>
<gene>
    <name evidence="2" type="ORF">H9Q80_16770</name>
</gene>
<dbReference type="Pfam" id="PF08011">
    <property type="entry name" value="PDDEXK_9"/>
    <property type="match status" value="1"/>
</dbReference>
<evidence type="ECO:0000259" key="1">
    <source>
        <dbReference type="Pfam" id="PF09820"/>
    </source>
</evidence>
<dbReference type="SUPFAM" id="SSF52540">
    <property type="entry name" value="P-loop containing nucleoside triphosphate hydrolases"/>
    <property type="match status" value="1"/>
</dbReference>
<dbReference type="RefSeq" id="WP_117454564.1">
    <property type="nucleotide sequence ID" value="NZ_CP060636.1"/>
</dbReference>
<dbReference type="Gene3D" id="3.40.50.300">
    <property type="entry name" value="P-loop containing nucleotide triphosphate hydrolases"/>
    <property type="match status" value="1"/>
</dbReference>
<proteinExistence type="predicted"/>
<protein>
    <submittedName>
        <fullName evidence="2">AAA family ATPase</fullName>
    </submittedName>
</protein>
<evidence type="ECO:0000313" key="2">
    <source>
        <dbReference type="EMBL" id="QNM11877.1"/>
    </source>
</evidence>
<name>A0A7G9GM45_9FIRM</name>
<feature type="domain" description="AAA-ATPase-like" evidence="1">
    <location>
        <begin position="8"/>
        <end position="230"/>
    </location>
</feature>
<sequence>MRKTVGLGEDNFQTLIEENHFFIDKTLFIQEFLNSDAKVALVTRPRRFGKTLNMSMLASFLDITKNTKSLFEDKKIMQTACANEINQYPVIFVSFKNAKGEKEDAIKLLKKALFDEYKRFDFIYEHLSNNTKEEYKLVWQGLKNQNNMELTDINDCLQLLCQFLYEYYGKKVILLIDEYDTPFIEAHNHGYYDEVHSGLAAILITSLKGNDYLKKAMLTGIQRIAKENIFSGLNNLSVYGVNHEKYAIYFGLLENEAKMFLEYFGLDFTKEVKDLYDGYRIGGIEIYNPWSISNYASEKKLDTYWKNSSNNVMVKKALGCCSTIFSMKYNELIANGETIVNADLSTSYYEDIKDATLWALLINSGYLTIIKTIDRDTYKVKIPNEEVREDFKDITAHYLHIDNQILFGLETAFKMKNFDEIRVYYQTYIMETSSYHDFIDENSCHMLFLGLCAYLYNSYKINSNREAGLGRYDILLESKNISFPNYILEFKYTKEKDKCLKTLAQEAIQQIIDLNYATELNGEVIYVGIGQRGKQAEIIFQIR</sequence>
<dbReference type="AlphaFoldDB" id="A0A7G9GM45"/>
<keyword evidence="3" id="KW-1185">Reference proteome</keyword>
<dbReference type="InterPro" id="IPR012547">
    <property type="entry name" value="PDDEXK_9"/>
</dbReference>
<reference evidence="2 3" key="1">
    <citation type="submission" date="2020-08" db="EMBL/GenBank/DDBJ databases">
        <authorList>
            <person name="Liu C."/>
            <person name="Sun Q."/>
        </authorList>
    </citation>
    <scope>NUCLEOTIDE SEQUENCE [LARGE SCALE GENOMIC DNA]</scope>
    <source>
        <strain evidence="2 3">NSJ-61</strain>
    </source>
</reference>
<dbReference type="InterPro" id="IPR027417">
    <property type="entry name" value="P-loop_NTPase"/>
</dbReference>
<dbReference type="KEGG" id="ehn:H9Q80_16770"/>
<dbReference type="PANTHER" id="PTHR34825:SF1">
    <property type="entry name" value="AAA-ATPASE-LIKE DOMAIN-CONTAINING PROTEIN"/>
    <property type="match status" value="1"/>
</dbReference>
<organism evidence="2 3">
    <name type="scientific">[Eubacterium] hominis</name>
    <dbReference type="NCBI Taxonomy" id="2764325"/>
    <lineage>
        <taxon>Bacteria</taxon>
        <taxon>Bacillati</taxon>
        <taxon>Bacillota</taxon>
        <taxon>Erysipelotrichia</taxon>
        <taxon>Erysipelotrichales</taxon>
        <taxon>Erysipelotrichaceae</taxon>
        <taxon>Amedibacillus</taxon>
    </lineage>
</organism>
<dbReference type="Proteomes" id="UP000515856">
    <property type="component" value="Chromosome"/>
</dbReference>
<accession>A0A7G9GM45</accession>